<accession>A0ABS4YXL2</accession>
<dbReference type="SUPFAM" id="SSF48403">
    <property type="entry name" value="Ankyrin repeat"/>
    <property type="match status" value="1"/>
</dbReference>
<name>A0ABS4YXL2_9MICC</name>
<evidence type="ECO:0000313" key="5">
    <source>
        <dbReference type="Proteomes" id="UP000711614"/>
    </source>
</evidence>
<dbReference type="Gene3D" id="1.25.40.20">
    <property type="entry name" value="Ankyrin repeat-containing domain"/>
    <property type="match status" value="1"/>
</dbReference>
<evidence type="ECO:0000313" key="4">
    <source>
        <dbReference type="EMBL" id="MBP2413187.1"/>
    </source>
</evidence>
<organism evidence="4 5">
    <name type="scientific">Arthrobacter stackebrandtii</name>
    <dbReference type="NCBI Taxonomy" id="272161"/>
    <lineage>
        <taxon>Bacteria</taxon>
        <taxon>Bacillati</taxon>
        <taxon>Actinomycetota</taxon>
        <taxon>Actinomycetes</taxon>
        <taxon>Micrococcales</taxon>
        <taxon>Micrococcaceae</taxon>
        <taxon>Arthrobacter</taxon>
    </lineage>
</organism>
<evidence type="ECO:0000256" key="3">
    <source>
        <dbReference type="PROSITE-ProRule" id="PRU00023"/>
    </source>
</evidence>
<dbReference type="PROSITE" id="PS50297">
    <property type="entry name" value="ANK_REP_REGION"/>
    <property type="match status" value="1"/>
</dbReference>
<keyword evidence="1" id="KW-0677">Repeat</keyword>
<dbReference type="RefSeq" id="WP_209680295.1">
    <property type="nucleotide sequence ID" value="NZ_JAGIOI010000001.1"/>
</dbReference>
<dbReference type="EMBL" id="JAGIOI010000001">
    <property type="protein sequence ID" value="MBP2413187.1"/>
    <property type="molecule type" value="Genomic_DNA"/>
</dbReference>
<proteinExistence type="predicted"/>
<sequence length="128" mass="13088">MTTNAPLNEDQSAAVVALAMDLARAGKTAELAEFLDHGLPIDAQDAEGNTLLMLAAYNGEVDTVAMLTGRGANVDIRNGRDQSPLAGALFKGEDTIAGLLIAAGADLDAGTPTARAAAAMFGREHLLP</sequence>
<comment type="caution">
    <text evidence="4">The sequence shown here is derived from an EMBL/GenBank/DDBJ whole genome shotgun (WGS) entry which is preliminary data.</text>
</comment>
<keyword evidence="2 3" id="KW-0040">ANK repeat</keyword>
<gene>
    <name evidence="4" type="ORF">JOF48_001986</name>
</gene>
<feature type="repeat" description="ANK" evidence="3">
    <location>
        <begin position="47"/>
        <end position="79"/>
    </location>
</feature>
<reference evidence="4 5" key="1">
    <citation type="submission" date="2021-03" db="EMBL/GenBank/DDBJ databases">
        <title>Sequencing the genomes of 1000 actinobacteria strains.</title>
        <authorList>
            <person name="Klenk H.-P."/>
        </authorList>
    </citation>
    <scope>NUCLEOTIDE SEQUENCE [LARGE SCALE GENOMIC DNA]</scope>
    <source>
        <strain evidence="4 5">DSM 16005</strain>
    </source>
</reference>
<dbReference type="PANTHER" id="PTHR24171">
    <property type="entry name" value="ANKYRIN REPEAT DOMAIN-CONTAINING PROTEIN 39-RELATED"/>
    <property type="match status" value="1"/>
</dbReference>
<dbReference type="Proteomes" id="UP000711614">
    <property type="component" value="Unassembled WGS sequence"/>
</dbReference>
<protein>
    <submittedName>
        <fullName evidence="4">Ankyrin repeat protein</fullName>
    </submittedName>
</protein>
<evidence type="ECO:0000256" key="1">
    <source>
        <dbReference type="ARBA" id="ARBA00022737"/>
    </source>
</evidence>
<keyword evidence="5" id="KW-1185">Reference proteome</keyword>
<dbReference type="SMART" id="SM00248">
    <property type="entry name" value="ANK"/>
    <property type="match status" value="2"/>
</dbReference>
<dbReference type="InterPro" id="IPR002110">
    <property type="entry name" value="Ankyrin_rpt"/>
</dbReference>
<dbReference type="InterPro" id="IPR036770">
    <property type="entry name" value="Ankyrin_rpt-contain_sf"/>
</dbReference>
<evidence type="ECO:0000256" key="2">
    <source>
        <dbReference type="ARBA" id="ARBA00023043"/>
    </source>
</evidence>
<dbReference type="Pfam" id="PF12796">
    <property type="entry name" value="Ank_2"/>
    <property type="match status" value="1"/>
</dbReference>
<dbReference type="PROSITE" id="PS50088">
    <property type="entry name" value="ANK_REPEAT"/>
    <property type="match status" value="1"/>
</dbReference>